<sequence>MTCCGNAPHTARRYVANLLPMPYDDIMDNHQFSLAFRWYFRSKSQGLAAL</sequence>
<accession>Q72C45</accession>
<reference evidence="1 2" key="1">
    <citation type="journal article" date="2004" name="Nat. Biotechnol.">
        <title>The genome sequence of the anaerobic, sulfate-reducing bacterium Desulfovibrio vulgaris Hildenborough.</title>
        <authorList>
            <person name="Heidelberg J.F."/>
            <person name="Seshadri R."/>
            <person name="Haveman S.A."/>
            <person name="Hemme C.L."/>
            <person name="Paulsen I.T."/>
            <person name="Kolonay J.F."/>
            <person name="Eisen J.A."/>
            <person name="Ward N."/>
            <person name="Methe B."/>
            <person name="Brinkac L.M."/>
            <person name="Daugherty S.C."/>
            <person name="Deboy R.T."/>
            <person name="Dodson R.J."/>
            <person name="Durkin A.S."/>
            <person name="Madupu R."/>
            <person name="Nelson W.C."/>
            <person name="Sullivan S.A."/>
            <person name="Fouts D."/>
            <person name="Haft D.H."/>
            <person name="Selengut J."/>
            <person name="Peterson J.D."/>
            <person name="Davidsen T.M."/>
            <person name="Zafar N."/>
            <person name="Zhou L."/>
            <person name="Radune D."/>
            <person name="Dimitrov G."/>
            <person name="Hance M."/>
            <person name="Tran K."/>
            <person name="Khouri H."/>
            <person name="Gill J."/>
            <person name="Utterback T.R."/>
            <person name="Feldblyum T.V."/>
            <person name="Wall J.D."/>
            <person name="Voordouw G."/>
            <person name="Fraser C.M."/>
        </authorList>
    </citation>
    <scope>NUCLEOTIDE SEQUENCE [LARGE SCALE GENOMIC DNA]</scope>
    <source>
        <strain evidence="2">ATCC 29579 / DSM 644 / NCIMB 8303 / VKM B-1760 / Hildenborough</strain>
    </source>
</reference>
<dbReference type="KEGG" id="dvu:DVU_1439"/>
<dbReference type="AlphaFoldDB" id="Q72C45"/>
<organism evidence="1 2">
    <name type="scientific">Nitratidesulfovibrio vulgaris (strain ATCC 29579 / DSM 644 / CCUG 34227 / NCIMB 8303 / VKM B-1760 / Hildenborough)</name>
    <name type="common">Desulfovibrio vulgaris</name>
    <dbReference type="NCBI Taxonomy" id="882"/>
    <lineage>
        <taxon>Bacteria</taxon>
        <taxon>Pseudomonadati</taxon>
        <taxon>Thermodesulfobacteriota</taxon>
        <taxon>Desulfovibrionia</taxon>
        <taxon>Desulfovibrionales</taxon>
        <taxon>Desulfovibrionaceae</taxon>
        <taxon>Nitratidesulfovibrio</taxon>
    </lineage>
</organism>
<keyword evidence="2" id="KW-1185">Reference proteome</keyword>
<protein>
    <submittedName>
        <fullName evidence="1">Uncharacterized protein</fullName>
    </submittedName>
</protein>
<name>Q72C45_NITV2</name>
<gene>
    <name evidence="1" type="ordered locus">DVU_1439</name>
</gene>
<evidence type="ECO:0000313" key="2">
    <source>
        <dbReference type="Proteomes" id="UP000002194"/>
    </source>
</evidence>
<dbReference type="EnsemblBacteria" id="AAS95917">
    <property type="protein sequence ID" value="AAS95917"/>
    <property type="gene ID" value="DVU_1439"/>
</dbReference>
<evidence type="ECO:0000313" key="1">
    <source>
        <dbReference type="EMBL" id="AAS95917.1"/>
    </source>
</evidence>
<proteinExistence type="predicted"/>
<dbReference type="EMBL" id="AE017285">
    <property type="protein sequence ID" value="AAS95917.1"/>
    <property type="molecule type" value="Genomic_DNA"/>
</dbReference>
<dbReference type="STRING" id="882.DVU_1439"/>
<dbReference type="PaxDb" id="882-DVU_1439"/>
<dbReference type="Proteomes" id="UP000002194">
    <property type="component" value="Chromosome"/>
</dbReference>
<dbReference type="HOGENOM" id="CLU_3117210_0_0_7"/>